<gene>
    <name evidence="2" type="ORF">CPT75_02140</name>
</gene>
<dbReference type="Proteomes" id="UP000245488">
    <property type="component" value="Unassembled WGS sequence"/>
</dbReference>
<keyword evidence="1" id="KW-0812">Transmembrane</keyword>
<organism evidence="2 3">
    <name type="scientific">Butyrivibrio fibrisolvens</name>
    <dbReference type="NCBI Taxonomy" id="831"/>
    <lineage>
        <taxon>Bacteria</taxon>
        <taxon>Bacillati</taxon>
        <taxon>Bacillota</taxon>
        <taxon>Clostridia</taxon>
        <taxon>Lachnospirales</taxon>
        <taxon>Lachnospiraceae</taxon>
        <taxon>Butyrivibrio</taxon>
    </lineage>
</organism>
<keyword evidence="1" id="KW-0472">Membrane</keyword>
<proteinExistence type="predicted"/>
<keyword evidence="1" id="KW-1133">Transmembrane helix</keyword>
<dbReference type="RefSeq" id="WP_192575621.1">
    <property type="nucleotide sequence ID" value="NZ_NXNG01000031.1"/>
</dbReference>
<accession>A0A317FXN5</accession>
<evidence type="ECO:0000313" key="2">
    <source>
        <dbReference type="EMBL" id="PWT25631.1"/>
    </source>
</evidence>
<protein>
    <submittedName>
        <fullName evidence="2">Uncharacterized protein</fullName>
    </submittedName>
</protein>
<evidence type="ECO:0000313" key="3">
    <source>
        <dbReference type="Proteomes" id="UP000245488"/>
    </source>
</evidence>
<feature type="transmembrane region" description="Helical" evidence="1">
    <location>
        <begin position="160"/>
        <end position="184"/>
    </location>
</feature>
<sequence length="188" mass="21970">LLIAIIYSFVDDFFTTVIISNEKICIRYGIKIKSDEIRFCEYESNKIISGNKRVDKIILRYDQHHFISINSLEYENFDELLRYIVDKKIKVKTDNPKEFVKAQNRIVYHPKSSREYISESDDERKELSIREKILVVISTCAYLCFGCYVMFLAISEKEVSYKTIITFTVGLLIAIVGCACPTLFSRKK</sequence>
<dbReference type="EMBL" id="NXNG01000031">
    <property type="protein sequence ID" value="PWT25631.1"/>
    <property type="molecule type" value="Genomic_DNA"/>
</dbReference>
<name>A0A317FXN5_BUTFI</name>
<reference evidence="2 3" key="1">
    <citation type="submission" date="2017-09" db="EMBL/GenBank/DDBJ databases">
        <title>High-quality draft genome sequence of Butyrivibrio fibrisolvens INBov1, isolated from cow rumen.</title>
        <authorList>
            <person name="Rodriguez Hernaez J."/>
            <person name="Rivarola M."/>
            <person name="Paniego N."/>
            <person name="Cravero S."/>
            <person name="Ceron Cucchi M."/>
            <person name="Martinez M.C."/>
        </authorList>
    </citation>
    <scope>NUCLEOTIDE SEQUENCE [LARGE SCALE GENOMIC DNA]</scope>
    <source>
        <strain evidence="2 3">INBov1</strain>
    </source>
</reference>
<keyword evidence="3" id="KW-1185">Reference proteome</keyword>
<feature type="transmembrane region" description="Helical" evidence="1">
    <location>
        <begin position="133"/>
        <end position="154"/>
    </location>
</feature>
<comment type="caution">
    <text evidence="2">The sequence shown here is derived from an EMBL/GenBank/DDBJ whole genome shotgun (WGS) entry which is preliminary data.</text>
</comment>
<evidence type="ECO:0000256" key="1">
    <source>
        <dbReference type="SAM" id="Phobius"/>
    </source>
</evidence>
<dbReference type="AlphaFoldDB" id="A0A317FXN5"/>
<feature type="non-terminal residue" evidence="2">
    <location>
        <position position="1"/>
    </location>
</feature>